<accession>A0ABD2PAW8</accession>
<sequence length="59" mass="6917">NNLYKTLCDADMGYTPLNLSNREYEPLTPRNVEEQLTSWSSKELHGRFCNELRRRALTA</sequence>
<evidence type="ECO:0000313" key="2">
    <source>
        <dbReference type="Proteomes" id="UP001516400"/>
    </source>
</evidence>
<name>A0ABD2PAW8_9CUCU</name>
<dbReference type="Proteomes" id="UP001516400">
    <property type="component" value="Unassembled WGS sequence"/>
</dbReference>
<organism evidence="1 2">
    <name type="scientific">Cryptolaemus montrouzieri</name>
    <dbReference type="NCBI Taxonomy" id="559131"/>
    <lineage>
        <taxon>Eukaryota</taxon>
        <taxon>Metazoa</taxon>
        <taxon>Ecdysozoa</taxon>
        <taxon>Arthropoda</taxon>
        <taxon>Hexapoda</taxon>
        <taxon>Insecta</taxon>
        <taxon>Pterygota</taxon>
        <taxon>Neoptera</taxon>
        <taxon>Endopterygota</taxon>
        <taxon>Coleoptera</taxon>
        <taxon>Polyphaga</taxon>
        <taxon>Cucujiformia</taxon>
        <taxon>Coccinelloidea</taxon>
        <taxon>Coccinellidae</taxon>
        <taxon>Scymninae</taxon>
        <taxon>Scymnini</taxon>
        <taxon>Cryptolaemus</taxon>
    </lineage>
</organism>
<comment type="caution">
    <text evidence="1">The sequence shown here is derived from an EMBL/GenBank/DDBJ whole genome shotgun (WGS) entry which is preliminary data.</text>
</comment>
<protein>
    <submittedName>
        <fullName evidence="1">Uncharacterized protein</fullName>
    </submittedName>
</protein>
<reference evidence="1 2" key="1">
    <citation type="journal article" date="2021" name="BMC Biol.">
        <title>Horizontally acquired antibacterial genes associated with adaptive radiation of ladybird beetles.</title>
        <authorList>
            <person name="Li H.S."/>
            <person name="Tang X.F."/>
            <person name="Huang Y.H."/>
            <person name="Xu Z.Y."/>
            <person name="Chen M.L."/>
            <person name="Du X.Y."/>
            <person name="Qiu B.Y."/>
            <person name="Chen P.T."/>
            <person name="Zhang W."/>
            <person name="Slipinski A."/>
            <person name="Escalona H.E."/>
            <person name="Waterhouse R.M."/>
            <person name="Zwick A."/>
            <person name="Pang H."/>
        </authorList>
    </citation>
    <scope>NUCLEOTIDE SEQUENCE [LARGE SCALE GENOMIC DNA]</scope>
    <source>
        <strain evidence="1">SYSU2018</strain>
    </source>
</reference>
<evidence type="ECO:0000313" key="1">
    <source>
        <dbReference type="EMBL" id="KAL3287949.1"/>
    </source>
</evidence>
<dbReference type="EMBL" id="JABFTP020000185">
    <property type="protein sequence ID" value="KAL3287949.1"/>
    <property type="molecule type" value="Genomic_DNA"/>
</dbReference>
<dbReference type="AlphaFoldDB" id="A0ABD2PAW8"/>
<feature type="non-terminal residue" evidence="1">
    <location>
        <position position="1"/>
    </location>
</feature>
<proteinExistence type="predicted"/>
<keyword evidence="2" id="KW-1185">Reference proteome</keyword>
<gene>
    <name evidence="1" type="ORF">HHI36_002405</name>
</gene>